<gene>
    <name evidence="2" type="ORF">B5M42_06720</name>
</gene>
<dbReference type="AlphaFoldDB" id="A0A4Y8Q6G2"/>
<evidence type="ECO:0000256" key="1">
    <source>
        <dbReference type="SAM" id="Phobius"/>
    </source>
</evidence>
<dbReference type="Proteomes" id="UP000298246">
    <property type="component" value="Unassembled WGS sequence"/>
</dbReference>
<reference evidence="2 3" key="1">
    <citation type="submission" date="2017-03" db="EMBL/GenBank/DDBJ databases">
        <title>Isolation of Levoglucosan Utilizing Bacteria.</title>
        <authorList>
            <person name="Arya A.S."/>
        </authorList>
    </citation>
    <scope>NUCLEOTIDE SEQUENCE [LARGE SCALE GENOMIC DNA]</scope>
    <source>
        <strain evidence="2 3">MEC069</strain>
    </source>
</reference>
<keyword evidence="1" id="KW-0812">Transmembrane</keyword>
<keyword evidence="1" id="KW-0472">Membrane</keyword>
<comment type="caution">
    <text evidence="2">The sequence shown here is derived from an EMBL/GenBank/DDBJ whole genome shotgun (WGS) entry which is preliminary data.</text>
</comment>
<organism evidence="2 3">
    <name type="scientific">Paenibacillus athensensis</name>
    <dbReference type="NCBI Taxonomy" id="1967502"/>
    <lineage>
        <taxon>Bacteria</taxon>
        <taxon>Bacillati</taxon>
        <taxon>Bacillota</taxon>
        <taxon>Bacilli</taxon>
        <taxon>Bacillales</taxon>
        <taxon>Paenibacillaceae</taxon>
        <taxon>Paenibacillus</taxon>
    </lineage>
</organism>
<keyword evidence="3" id="KW-1185">Reference proteome</keyword>
<keyword evidence="1" id="KW-1133">Transmembrane helix</keyword>
<evidence type="ECO:0000313" key="2">
    <source>
        <dbReference type="EMBL" id="TFE89778.1"/>
    </source>
</evidence>
<name>A0A4Y8Q6G2_9BACL</name>
<dbReference type="RefSeq" id="WP_134751194.1">
    <property type="nucleotide sequence ID" value="NZ_MYFO02000006.1"/>
</dbReference>
<dbReference type="OrthoDB" id="1681403at2"/>
<evidence type="ECO:0000313" key="3">
    <source>
        <dbReference type="Proteomes" id="UP000298246"/>
    </source>
</evidence>
<dbReference type="EMBL" id="MYFO01000006">
    <property type="protein sequence ID" value="TFE89778.1"/>
    <property type="molecule type" value="Genomic_DNA"/>
</dbReference>
<feature type="transmembrane region" description="Helical" evidence="1">
    <location>
        <begin position="168"/>
        <end position="188"/>
    </location>
</feature>
<proteinExistence type="predicted"/>
<sequence length="262" mass="30683">MDNYSNTNRNRRYKAHVSIFGTTQLHLKNPVIVACWSIAFPGFGHLILSKYIRGMLLFVWELFINQRIHLNQAMVYTFVGDIEAAKEVIDTSLMILYIPVYLFAIWDSYRTTVDLNKVYMLAEWENAPFNSFSIGALEINYLDKRNPIMALFWSMTVPSMGQLYIHRIVLGFFNLVMTVLFVNYSHVLTGIQYLFMGDIATSTASMDAQWLMYLPSFYFFTAYDAYTNTIENNKLFEQEQRRYLKWCYQPPHFTIVKGSKVS</sequence>
<accession>A0A4Y8Q6G2</accession>
<protein>
    <submittedName>
        <fullName evidence="2">Uncharacterized protein</fullName>
    </submittedName>
</protein>